<dbReference type="Gene3D" id="2.10.109.10">
    <property type="entry name" value="Umud Fragment, subunit A"/>
    <property type="match status" value="1"/>
</dbReference>
<dbReference type="SUPFAM" id="SSF51306">
    <property type="entry name" value="LexA/Signal peptidase"/>
    <property type="match status" value="1"/>
</dbReference>
<sequence>MISKFLSFMVGVVVIFMLLYYFVFFIVIVPSASMYPTVKIGDQIITTRIHDLSSINRGDILVFRSDELNETMIKRVIGLPNDKINIDTNGNIFVNDEKLNEYYVKYPDNRDGNYTVPEGEYFFLGDYREHSYDSRSWDDPFIPEENI</sequence>
<proteinExistence type="inferred from homology"/>
<organism evidence="4">
    <name type="scientific">bioreactor metagenome</name>
    <dbReference type="NCBI Taxonomy" id="1076179"/>
    <lineage>
        <taxon>unclassified sequences</taxon>
        <taxon>metagenomes</taxon>
        <taxon>ecological metagenomes</taxon>
    </lineage>
</organism>
<protein>
    <submittedName>
        <fullName evidence="4">Signal peptidase IB</fullName>
        <ecNumber evidence="4">3.4.21.89</ecNumber>
    </submittedName>
</protein>
<dbReference type="GO" id="GO:0009003">
    <property type="term" value="F:signal peptidase activity"/>
    <property type="evidence" value="ECO:0007669"/>
    <property type="project" value="UniProtKB-EC"/>
</dbReference>
<gene>
    <name evidence="4" type="primary">spsB_4</name>
    <name evidence="4" type="ORF">SDC9_48550</name>
</gene>
<keyword evidence="2" id="KW-1133">Transmembrane helix</keyword>
<dbReference type="EMBL" id="VSSQ01000859">
    <property type="protein sequence ID" value="MPM02305.1"/>
    <property type="molecule type" value="Genomic_DNA"/>
</dbReference>
<dbReference type="CDD" id="cd06530">
    <property type="entry name" value="S26_SPase_I"/>
    <property type="match status" value="1"/>
</dbReference>
<dbReference type="PANTHER" id="PTHR43390:SF1">
    <property type="entry name" value="CHLOROPLAST PROCESSING PEPTIDASE"/>
    <property type="match status" value="1"/>
</dbReference>
<dbReference type="GO" id="GO:0004252">
    <property type="term" value="F:serine-type endopeptidase activity"/>
    <property type="evidence" value="ECO:0007669"/>
    <property type="project" value="InterPro"/>
</dbReference>
<keyword evidence="4" id="KW-0378">Hydrolase</keyword>
<dbReference type="InterPro" id="IPR036286">
    <property type="entry name" value="LexA/Signal_pep-like_sf"/>
</dbReference>
<dbReference type="GO" id="GO:0016020">
    <property type="term" value="C:membrane"/>
    <property type="evidence" value="ECO:0007669"/>
    <property type="project" value="InterPro"/>
</dbReference>
<feature type="transmembrane region" description="Helical" evidence="2">
    <location>
        <begin position="6"/>
        <end position="29"/>
    </location>
</feature>
<dbReference type="NCBIfam" id="TIGR02227">
    <property type="entry name" value="sigpep_I_bact"/>
    <property type="match status" value="1"/>
</dbReference>
<evidence type="ECO:0000313" key="4">
    <source>
        <dbReference type="EMBL" id="MPM02305.1"/>
    </source>
</evidence>
<keyword evidence="2" id="KW-0472">Membrane</keyword>
<evidence type="ECO:0000256" key="2">
    <source>
        <dbReference type="SAM" id="Phobius"/>
    </source>
</evidence>
<dbReference type="PANTHER" id="PTHR43390">
    <property type="entry name" value="SIGNAL PEPTIDASE I"/>
    <property type="match status" value="1"/>
</dbReference>
<feature type="domain" description="Peptidase S26" evidence="3">
    <location>
        <begin position="4"/>
        <end position="147"/>
    </location>
</feature>
<accession>A0A644WEN0</accession>
<dbReference type="InterPro" id="IPR019533">
    <property type="entry name" value="Peptidase_S26"/>
</dbReference>
<comment type="similarity">
    <text evidence="1">Belongs to the peptidase S26 family.</text>
</comment>
<dbReference type="AlphaFoldDB" id="A0A644WEN0"/>
<comment type="caution">
    <text evidence="4">The sequence shown here is derived from an EMBL/GenBank/DDBJ whole genome shotgun (WGS) entry which is preliminary data.</text>
</comment>
<dbReference type="PRINTS" id="PR00727">
    <property type="entry name" value="LEADERPTASE"/>
</dbReference>
<evidence type="ECO:0000256" key="1">
    <source>
        <dbReference type="ARBA" id="ARBA00009370"/>
    </source>
</evidence>
<dbReference type="InterPro" id="IPR000223">
    <property type="entry name" value="Pept_S26A_signal_pept_1"/>
</dbReference>
<dbReference type="EC" id="3.4.21.89" evidence="4"/>
<name>A0A644WEN0_9ZZZZ</name>
<reference evidence="4" key="1">
    <citation type="submission" date="2019-08" db="EMBL/GenBank/DDBJ databases">
        <authorList>
            <person name="Kucharzyk K."/>
            <person name="Murdoch R.W."/>
            <person name="Higgins S."/>
            <person name="Loffler F."/>
        </authorList>
    </citation>
    <scope>NUCLEOTIDE SEQUENCE</scope>
</reference>
<evidence type="ECO:0000259" key="3">
    <source>
        <dbReference type="Pfam" id="PF10502"/>
    </source>
</evidence>
<dbReference type="Pfam" id="PF10502">
    <property type="entry name" value="Peptidase_S26"/>
    <property type="match status" value="1"/>
</dbReference>
<keyword evidence="2" id="KW-0812">Transmembrane</keyword>
<dbReference type="GO" id="GO:0006465">
    <property type="term" value="P:signal peptide processing"/>
    <property type="evidence" value="ECO:0007669"/>
    <property type="project" value="InterPro"/>
</dbReference>